<evidence type="ECO:0000313" key="3">
    <source>
        <dbReference type="EMBL" id="QCR06134.1"/>
    </source>
</evidence>
<name>A0A2U1UH96_9GAMM</name>
<sequence length="134" mass="14584">MKISTLLTLFPLLMPASVLADTVLYTDSHHPPTDSDASVAVIYLDGPDQLQAQIFGELPSDPALAERQAKAVLQSPQWQAQEEQLATVYRAVVRAWELGVKKVPAVVFDDQDVVYGTADIARARALRIQAQGGQ</sequence>
<dbReference type="OrthoDB" id="8448784at2"/>
<protein>
    <submittedName>
        <fullName evidence="2">TIGR03757 family integrating conjugative element protein</fullName>
    </submittedName>
</protein>
<evidence type="ECO:0000256" key="1">
    <source>
        <dbReference type="SAM" id="SignalP"/>
    </source>
</evidence>
<organism evidence="2 4">
    <name type="scientific">Brenneria nigrifluens DSM 30175 = ATCC 13028</name>
    <dbReference type="NCBI Taxonomy" id="1121120"/>
    <lineage>
        <taxon>Bacteria</taxon>
        <taxon>Pseudomonadati</taxon>
        <taxon>Pseudomonadota</taxon>
        <taxon>Gammaproteobacteria</taxon>
        <taxon>Enterobacterales</taxon>
        <taxon>Pectobacteriaceae</taxon>
        <taxon>Brenneria</taxon>
    </lineage>
</organism>
<evidence type="ECO:0000313" key="4">
    <source>
        <dbReference type="Proteomes" id="UP000295985"/>
    </source>
</evidence>
<dbReference type="Pfam" id="PF07511">
    <property type="entry name" value="DUF1525"/>
    <property type="match status" value="1"/>
</dbReference>
<dbReference type="InterPro" id="IPR011090">
    <property type="entry name" value="Integr_conj_element_PFL4709"/>
</dbReference>
<dbReference type="AlphaFoldDB" id="A0A2U1UH96"/>
<dbReference type="Proteomes" id="UP000303847">
    <property type="component" value="Chromosome"/>
</dbReference>
<proteinExistence type="predicted"/>
<dbReference type="NCBIfam" id="TIGR03757">
    <property type="entry name" value="conj_TIGR03757"/>
    <property type="match status" value="1"/>
</dbReference>
<accession>A0A2U1UH96</accession>
<dbReference type="EMBL" id="QDKK01000041">
    <property type="protein sequence ID" value="PWC21031.1"/>
    <property type="molecule type" value="Genomic_DNA"/>
</dbReference>
<dbReference type="EMBL" id="CP034036">
    <property type="protein sequence ID" value="QCR06134.1"/>
    <property type="molecule type" value="Genomic_DNA"/>
</dbReference>
<keyword evidence="5" id="KW-1185">Reference proteome</keyword>
<feature type="chain" id="PRO_5015655615" evidence="1">
    <location>
        <begin position="21"/>
        <end position="134"/>
    </location>
</feature>
<dbReference type="RefSeq" id="WP_009114235.1">
    <property type="nucleotide sequence ID" value="NZ_CP034036.1"/>
</dbReference>
<keyword evidence="1" id="KW-0732">Signal</keyword>
<reference evidence="3 5" key="2">
    <citation type="submission" date="2018-11" db="EMBL/GenBank/DDBJ databases">
        <title>Genome sequences of Brenneria nigrifluens and Brenneria rubrifaciens.</title>
        <authorList>
            <person name="Poret-Peterson A.T."/>
            <person name="McClean A.E."/>
            <person name="Kluepfel D.A."/>
        </authorList>
    </citation>
    <scope>NUCLEOTIDE SEQUENCE [LARGE SCALE GENOMIC DNA]</scope>
    <source>
        <strain evidence="3 5">ATCC 13028</strain>
    </source>
</reference>
<dbReference type="Proteomes" id="UP000295985">
    <property type="component" value="Unassembled WGS sequence"/>
</dbReference>
<feature type="signal peptide" evidence="1">
    <location>
        <begin position="1"/>
        <end position="20"/>
    </location>
</feature>
<evidence type="ECO:0000313" key="2">
    <source>
        <dbReference type="EMBL" id="PWC21031.1"/>
    </source>
</evidence>
<evidence type="ECO:0000313" key="5">
    <source>
        <dbReference type="Proteomes" id="UP000303847"/>
    </source>
</evidence>
<reference evidence="2 4" key="1">
    <citation type="submission" date="2018-04" db="EMBL/GenBank/DDBJ databases">
        <title>Brenneria corticis sp.nov.</title>
        <authorList>
            <person name="Li Y."/>
        </authorList>
    </citation>
    <scope>NUCLEOTIDE SEQUENCE [LARGE SCALE GENOMIC DNA]</scope>
    <source>
        <strain evidence="2 4">LMG 2694</strain>
    </source>
</reference>
<gene>
    <name evidence="2" type="ORF">DDT54_19780</name>
    <name evidence="3" type="ORF">EH206_19390</name>
</gene>